<dbReference type="OrthoDB" id="8688459at2"/>
<dbReference type="InterPro" id="IPR016750">
    <property type="entry name" value="Aceto_COase_bsu/gsu"/>
</dbReference>
<evidence type="ECO:0000313" key="1">
    <source>
        <dbReference type="EMBL" id="EFG46586.1"/>
    </source>
</evidence>
<dbReference type="Pfam" id="PF08882">
    <property type="entry name" value="Acetone_carb_G"/>
    <property type="match status" value="1"/>
</dbReference>
<name>D4YQC9_9MICO</name>
<dbReference type="EMBL" id="ADNU01000070">
    <property type="protein sequence ID" value="EFG46586.1"/>
    <property type="molecule type" value="Genomic_DNA"/>
</dbReference>
<dbReference type="Proteomes" id="UP000005714">
    <property type="component" value="Unassembled WGS sequence"/>
</dbReference>
<dbReference type="AlphaFoldDB" id="D4YQC9"/>
<dbReference type="eggNOG" id="COG4647">
    <property type="taxonomic scope" value="Bacteria"/>
</dbReference>
<protein>
    <submittedName>
        <fullName evidence="1">Acetone carboxylase gamma subunit</fullName>
    </submittedName>
</protein>
<dbReference type="RefSeq" id="WP_005885872.1">
    <property type="nucleotide sequence ID" value="NZ_ADNU01000070.1"/>
</dbReference>
<gene>
    <name evidence="1" type="primary">acxC</name>
    <name evidence="1" type="ORF">HMPREF0183_2139</name>
</gene>
<organism evidence="1 2">
    <name type="scientific">Brevibacterium mcbrellneri ATCC 49030</name>
    <dbReference type="NCBI Taxonomy" id="585530"/>
    <lineage>
        <taxon>Bacteria</taxon>
        <taxon>Bacillati</taxon>
        <taxon>Actinomycetota</taxon>
        <taxon>Actinomycetes</taxon>
        <taxon>Micrococcales</taxon>
        <taxon>Brevibacteriaceae</taxon>
        <taxon>Brevibacterium</taxon>
    </lineage>
</organism>
<evidence type="ECO:0000313" key="2">
    <source>
        <dbReference type="Proteomes" id="UP000005714"/>
    </source>
</evidence>
<comment type="caution">
    <text evidence="1">The sequence shown here is derived from an EMBL/GenBank/DDBJ whole genome shotgun (WGS) entry which is preliminary data.</text>
</comment>
<sequence>MAFTKEKVRDLINGTIDDDTYQQMLTRPKDNERFFTYVEILQEQVPWDDKIILPLGPKLFIVQQPDDKRWVIKSWSGHVFCNWNENWKMHALIRVRDTQEKMEELYPKLMAPSVEWQVIREYIDPTSGDLLDVEAPVPWYPVIHDFEPDIDTFYTEWLGVDVPERSN</sequence>
<dbReference type="PIRSF" id="PIRSF019217">
    <property type="entry name" value="Acetone_carboxlyase_gsu"/>
    <property type="match status" value="1"/>
</dbReference>
<reference evidence="1 2" key="1">
    <citation type="submission" date="2010-04" db="EMBL/GenBank/DDBJ databases">
        <authorList>
            <person name="Qin X."/>
            <person name="Bachman B."/>
            <person name="Battles P."/>
            <person name="Bell A."/>
            <person name="Bess C."/>
            <person name="Bickham C."/>
            <person name="Chaboub L."/>
            <person name="Chen D."/>
            <person name="Coyle M."/>
            <person name="Deiros D.R."/>
            <person name="Dinh H."/>
            <person name="Forbes L."/>
            <person name="Fowler G."/>
            <person name="Francisco L."/>
            <person name="Fu Q."/>
            <person name="Gubbala S."/>
            <person name="Hale W."/>
            <person name="Han Y."/>
            <person name="Hemphill L."/>
            <person name="Highlander S.K."/>
            <person name="Hirani K."/>
            <person name="Hogues M."/>
            <person name="Jackson L."/>
            <person name="Jakkamsetti A."/>
            <person name="Javaid M."/>
            <person name="Jiang H."/>
            <person name="Korchina V."/>
            <person name="Kovar C."/>
            <person name="Lara F."/>
            <person name="Lee S."/>
            <person name="Mata R."/>
            <person name="Mathew T."/>
            <person name="Moen C."/>
            <person name="Morales K."/>
            <person name="Munidasa M."/>
            <person name="Nazareth L."/>
            <person name="Ngo R."/>
            <person name="Nguyen L."/>
            <person name="Okwuonu G."/>
            <person name="Ongeri F."/>
            <person name="Patil S."/>
            <person name="Petrosino J."/>
            <person name="Pham C."/>
            <person name="Pham P."/>
            <person name="Pu L.-L."/>
            <person name="Puazo M."/>
            <person name="Raj R."/>
            <person name="Reid J."/>
            <person name="Rouhana J."/>
            <person name="Saada N."/>
            <person name="Shang Y."/>
            <person name="Simmons D."/>
            <person name="Thornton R."/>
            <person name="Warren J."/>
            <person name="Weissenberger G."/>
            <person name="Zhang J."/>
            <person name="Zhang L."/>
            <person name="Zhou C."/>
            <person name="Zhu D."/>
            <person name="Muzny D."/>
            <person name="Worley K."/>
            <person name="Gibbs R."/>
        </authorList>
    </citation>
    <scope>NUCLEOTIDE SEQUENCE [LARGE SCALE GENOMIC DNA]</scope>
    <source>
        <strain evidence="1 2">ATCC 49030</strain>
    </source>
</reference>
<accession>D4YQC9</accession>
<proteinExistence type="predicted"/>
<dbReference type="STRING" id="585530.HMPREF0183_2139"/>
<keyword evidence="2" id="KW-1185">Reference proteome</keyword>